<dbReference type="Proteomes" id="UP000619078">
    <property type="component" value="Unassembled WGS sequence"/>
</dbReference>
<dbReference type="PROSITE" id="PS52016">
    <property type="entry name" value="TONB_DEPENDENT_REC_3"/>
    <property type="match status" value="1"/>
</dbReference>
<dbReference type="RefSeq" id="WP_191163006.1">
    <property type="nucleotide sequence ID" value="NZ_JACWMX010000003.1"/>
</dbReference>
<evidence type="ECO:0000256" key="7">
    <source>
        <dbReference type="PROSITE-ProRule" id="PRU01360"/>
    </source>
</evidence>
<keyword evidence="9" id="KW-0675">Receptor</keyword>
<keyword evidence="5 7" id="KW-0472">Membrane</keyword>
<dbReference type="InterPro" id="IPR036942">
    <property type="entry name" value="Beta-barrel_TonB_sf"/>
</dbReference>
<dbReference type="Pfam" id="PF13715">
    <property type="entry name" value="CarbopepD_reg_2"/>
    <property type="match status" value="1"/>
</dbReference>
<evidence type="ECO:0000256" key="3">
    <source>
        <dbReference type="ARBA" id="ARBA00022452"/>
    </source>
</evidence>
<comment type="similarity">
    <text evidence="7">Belongs to the TonB-dependent receptor family.</text>
</comment>
<feature type="domain" description="TonB-dependent receptor plug" evidence="8">
    <location>
        <begin position="120"/>
        <end position="228"/>
    </location>
</feature>
<dbReference type="InterPro" id="IPR023996">
    <property type="entry name" value="TonB-dep_OMP_SusC/RagA"/>
</dbReference>
<comment type="caution">
    <text evidence="9">The sequence shown here is derived from an EMBL/GenBank/DDBJ whole genome shotgun (WGS) entry which is preliminary data.</text>
</comment>
<dbReference type="SUPFAM" id="SSF56935">
    <property type="entry name" value="Porins"/>
    <property type="match status" value="1"/>
</dbReference>
<dbReference type="EMBL" id="JACWMX010000003">
    <property type="protein sequence ID" value="MBD1393274.1"/>
    <property type="molecule type" value="Genomic_DNA"/>
</dbReference>
<dbReference type="NCBIfam" id="TIGR04056">
    <property type="entry name" value="OMP_RagA_SusC"/>
    <property type="match status" value="1"/>
</dbReference>
<dbReference type="Gene3D" id="2.170.130.10">
    <property type="entry name" value="TonB-dependent receptor, plug domain"/>
    <property type="match status" value="1"/>
</dbReference>
<dbReference type="Gene3D" id="2.40.170.20">
    <property type="entry name" value="TonB-dependent receptor, beta-barrel domain"/>
    <property type="match status" value="1"/>
</dbReference>
<dbReference type="SUPFAM" id="SSF49464">
    <property type="entry name" value="Carboxypeptidase regulatory domain-like"/>
    <property type="match status" value="1"/>
</dbReference>
<dbReference type="InterPro" id="IPR008969">
    <property type="entry name" value="CarboxyPept-like_regulatory"/>
</dbReference>
<dbReference type="InterPro" id="IPR023997">
    <property type="entry name" value="TonB-dep_OMP_SusC/RagA_CS"/>
</dbReference>
<keyword evidence="3 7" id="KW-1134">Transmembrane beta strand</keyword>
<keyword evidence="4 7" id="KW-0812">Transmembrane</keyword>
<evidence type="ECO:0000256" key="2">
    <source>
        <dbReference type="ARBA" id="ARBA00022448"/>
    </source>
</evidence>
<evidence type="ECO:0000256" key="4">
    <source>
        <dbReference type="ARBA" id="ARBA00022692"/>
    </source>
</evidence>
<name>A0A926NX17_9SPHI</name>
<evidence type="ECO:0000313" key="10">
    <source>
        <dbReference type="Proteomes" id="UP000619078"/>
    </source>
</evidence>
<proteinExistence type="inferred from homology"/>
<evidence type="ECO:0000259" key="8">
    <source>
        <dbReference type="Pfam" id="PF07715"/>
    </source>
</evidence>
<evidence type="ECO:0000256" key="1">
    <source>
        <dbReference type="ARBA" id="ARBA00004571"/>
    </source>
</evidence>
<reference evidence="9" key="1">
    <citation type="submission" date="2020-09" db="EMBL/GenBank/DDBJ databases">
        <title>Novel species of Mucilaginibacter isolated from a glacier on the Tibetan Plateau.</title>
        <authorList>
            <person name="Liu Q."/>
            <person name="Xin Y.-H."/>
        </authorList>
    </citation>
    <scope>NUCLEOTIDE SEQUENCE</scope>
    <source>
        <strain evidence="9">ZB1P21</strain>
    </source>
</reference>
<dbReference type="AlphaFoldDB" id="A0A926NX17"/>
<evidence type="ECO:0000313" key="9">
    <source>
        <dbReference type="EMBL" id="MBD1393274.1"/>
    </source>
</evidence>
<evidence type="ECO:0000256" key="6">
    <source>
        <dbReference type="ARBA" id="ARBA00023237"/>
    </source>
</evidence>
<keyword evidence="2 7" id="KW-0813">Transport</keyword>
<sequence length="1058" mass="114321">MMRKLQIKDFVVMIVLSLSMLISTIGYAQTRQITGSVTAADGTVPGATVSLKGTTTGTMTDANGAFKLSVPTTGTLVISGVGYKPREVELTVSNTYAIRVESNVSALNEVVVIGYGTAKRKDLNGSISSVSAETIAKLPVPTLEAALQGRAAGVQVTANDGAPGGNTNILIRGVGSLASGGNSPLYVVDGYPIDGGINNFNPNDIASIDVLKDASATAIYGIRGANGVVIVTTKKGRKDGVQLTVDAYNSFQMKPKKYDLLNAQQWATLANEVADAEPNFVELPIWRNPAGLTNADWQNALYQTGRTQNYSIAIRGGNEKLQSATSVGYYDQKGIVLGSYFKRVTLGLNLDYQATSWLKSNTSAKYTYQVSNNPYGTGSLGTLTQLVPTLDGGNSATKQISDGNGNYGFYNPDNAYVAKYSNPVYNIKTNEYENIGNNLLTNSSLEATLLPGLRIKTNAGVRLNTYSGSFFQPEDRRIQQQYPAAVPTNALYSQRQNNTFEWLWENTIAYDKTIGQHAISFVGGVSQQSTSFTANGASGIPKNSVIRDLAQLDNLIFDVQGNGKTITTLASQFARLTYKFMDRYSINGTVRRDGSSKFSKDNQYGVFPVAGATWQIKNEPFLRDVNWLTDLKLRGSYGKTGNQGSIRPFQYEALYSTGLPAASSGNLGYPFNKLYQGGIAQLQPANDNLRWETDYQTDIGMDASFLNGALSLTVDVFKRDSKDFLLTLAAPAQSGYNFITRNVGSMENKGIEVAVNYNHASGNFRYGVGLTFSAVKNKLTSLTSGTNFVTTFGGLALTGPGWSSNTYTKTYVGGPVGEFYGYKTLGIFQTQAQITALNTVAAAKNPANPYYYQAATAPGDRIFADTNGDGQVTIDDQVSLGSPLPKFYGGLNLDAAYKAFDVNAYFYGVYGNKILNYQQSNLQSFSNRGFVGVQNVSREYYENRWTPTNPSNVFARATFNDAQTLSSVPSSTWIENGSFLKLKNVTVGYTLPTSIANRASLAKIRVYFSTQNLFTITSYTGLDPEIGIQGSNATQNGIDNGTYPGSKFYTLGLNVTFK</sequence>
<evidence type="ECO:0000256" key="5">
    <source>
        <dbReference type="ARBA" id="ARBA00023136"/>
    </source>
</evidence>
<keyword evidence="6 7" id="KW-0998">Cell outer membrane</keyword>
<gene>
    <name evidence="9" type="ORF">IDJ76_09210</name>
</gene>
<accession>A0A926NX17</accession>
<comment type="subcellular location">
    <subcellularLocation>
        <location evidence="1 7">Cell outer membrane</location>
        <topology evidence="1 7">Multi-pass membrane protein</topology>
    </subcellularLocation>
</comment>
<dbReference type="InterPro" id="IPR039426">
    <property type="entry name" value="TonB-dep_rcpt-like"/>
</dbReference>
<keyword evidence="10" id="KW-1185">Reference proteome</keyword>
<dbReference type="Gene3D" id="2.60.40.1120">
    <property type="entry name" value="Carboxypeptidase-like, regulatory domain"/>
    <property type="match status" value="1"/>
</dbReference>
<organism evidence="9 10">
    <name type="scientific">Mucilaginibacter glaciei</name>
    <dbReference type="NCBI Taxonomy" id="2772109"/>
    <lineage>
        <taxon>Bacteria</taxon>
        <taxon>Pseudomonadati</taxon>
        <taxon>Bacteroidota</taxon>
        <taxon>Sphingobacteriia</taxon>
        <taxon>Sphingobacteriales</taxon>
        <taxon>Sphingobacteriaceae</taxon>
        <taxon>Mucilaginibacter</taxon>
    </lineage>
</organism>
<dbReference type="InterPro" id="IPR037066">
    <property type="entry name" value="Plug_dom_sf"/>
</dbReference>
<dbReference type="NCBIfam" id="TIGR04057">
    <property type="entry name" value="SusC_RagA_signa"/>
    <property type="match status" value="1"/>
</dbReference>
<dbReference type="Pfam" id="PF07715">
    <property type="entry name" value="Plug"/>
    <property type="match status" value="1"/>
</dbReference>
<protein>
    <submittedName>
        <fullName evidence="9">TonB-dependent receptor</fullName>
    </submittedName>
</protein>
<dbReference type="GO" id="GO:0009279">
    <property type="term" value="C:cell outer membrane"/>
    <property type="evidence" value="ECO:0007669"/>
    <property type="project" value="UniProtKB-SubCell"/>
</dbReference>
<dbReference type="InterPro" id="IPR012910">
    <property type="entry name" value="Plug_dom"/>
</dbReference>